<organism evidence="4">
    <name type="scientific">Viola tricolor</name>
    <dbReference type="NCBI Taxonomy" id="214053"/>
    <lineage>
        <taxon>Eukaryota</taxon>
        <taxon>Viridiplantae</taxon>
        <taxon>Streptophyta</taxon>
        <taxon>Embryophyta</taxon>
        <taxon>Tracheophyta</taxon>
        <taxon>Spermatophyta</taxon>
        <taxon>Magnoliopsida</taxon>
        <taxon>eudicotyledons</taxon>
        <taxon>Gunneridae</taxon>
        <taxon>Pentapetalae</taxon>
        <taxon>rosids</taxon>
        <taxon>fabids</taxon>
        <taxon>Malpighiales</taxon>
        <taxon>Violaceae</taxon>
        <taxon>Viola</taxon>
        <taxon>Viola subgen. Viola</taxon>
        <taxon>Viola sect. Melanium</taxon>
        <taxon>Viola subsect. Bracteolatae</taxon>
    </lineage>
</organism>
<dbReference type="GO" id="GO:0006952">
    <property type="term" value="P:defense response"/>
    <property type="evidence" value="ECO:0007669"/>
    <property type="project" value="UniProtKB-KW"/>
</dbReference>
<proteinExistence type="evidence at transcript level"/>
<evidence type="ECO:0000256" key="1">
    <source>
        <dbReference type="ARBA" id="ARBA00022821"/>
    </source>
</evidence>
<keyword evidence="1" id="KW-0611">Plant defense</keyword>
<accession>A0A0N9YLE5</accession>
<dbReference type="EMBL" id="KT203810">
    <property type="protein sequence ID" value="ALI30830.1"/>
    <property type="molecule type" value="mRNA"/>
</dbReference>
<feature type="chain" id="PRO_5006041711" evidence="3">
    <location>
        <begin position="25"/>
        <end position="118"/>
    </location>
</feature>
<keyword evidence="3" id="KW-0732">Signal</keyword>
<dbReference type="AlphaFoldDB" id="A0A0N9YLE5"/>
<sequence>MDAKNSLVRLLLLIIAIFALPCLASFERDLITPVAIQAILQKTSSDFNFMLSQSSEVTSKIVVADNLVLEEALLMMRRSDEKLGGIPCGETCIFGRCHTGIIGCACEKYMCCKNSLPS</sequence>
<evidence type="ECO:0000256" key="3">
    <source>
        <dbReference type="SAM" id="SignalP"/>
    </source>
</evidence>
<dbReference type="InterPro" id="IPR036146">
    <property type="entry name" value="Cyclotide_sf"/>
</dbReference>
<reference evidence="4" key="1">
    <citation type="journal article" date="2015" name="J. Proteome Res.">
        <title>Peptidomics of Circular Cysteine-Rich Plant Peptides: Analysis of the Diversity of Cyclotides from Viola tricolor by Transcriptome and Proteome Mining.</title>
        <authorList>
            <person name="Hellinger R."/>
            <person name="Koehbach J."/>
            <person name="Soltis D.E."/>
            <person name="Carpenter E.J."/>
            <person name="Wong G.K."/>
            <person name="Gruber C.W."/>
        </authorList>
    </citation>
    <scope>NUCLEOTIDE SEQUENCE</scope>
    <source>
        <strain evidence="4">60</strain>
    </source>
</reference>
<dbReference type="Pfam" id="PF03784">
    <property type="entry name" value="Cyclotide"/>
    <property type="match status" value="1"/>
</dbReference>
<name>A0A0N9YLE5_9ROSI</name>
<dbReference type="InterPro" id="IPR005535">
    <property type="entry name" value="Cyclotide"/>
</dbReference>
<dbReference type="PROSITE" id="PS51052">
    <property type="entry name" value="CYCLOTIDE"/>
    <property type="match status" value="1"/>
</dbReference>
<protein>
    <submittedName>
        <fullName evidence="4">Cyclotide</fullName>
    </submittedName>
</protein>
<feature type="signal peptide" evidence="3">
    <location>
        <begin position="1"/>
        <end position="24"/>
    </location>
</feature>
<dbReference type="SUPFAM" id="SSF57038">
    <property type="entry name" value="Cyclotides"/>
    <property type="match status" value="1"/>
</dbReference>
<keyword evidence="2" id="KW-1015">Disulfide bond</keyword>
<evidence type="ECO:0000313" key="4">
    <source>
        <dbReference type="EMBL" id="ALI30830.1"/>
    </source>
</evidence>
<evidence type="ECO:0000256" key="2">
    <source>
        <dbReference type="ARBA" id="ARBA00023157"/>
    </source>
</evidence>